<dbReference type="Proteomes" id="UP000609346">
    <property type="component" value="Unassembled WGS sequence"/>
</dbReference>
<dbReference type="RefSeq" id="WP_191202547.1">
    <property type="nucleotide sequence ID" value="NZ_JACXZA010000001.1"/>
</dbReference>
<protein>
    <submittedName>
        <fullName evidence="1">Uncharacterized protein</fullName>
    </submittedName>
</protein>
<dbReference type="EMBL" id="JACXZA010000001">
    <property type="protein sequence ID" value="MBD3918349.1"/>
    <property type="molecule type" value="Genomic_DNA"/>
</dbReference>
<evidence type="ECO:0000313" key="2">
    <source>
        <dbReference type="Proteomes" id="UP000609346"/>
    </source>
</evidence>
<reference evidence="1 2" key="1">
    <citation type="submission" date="2020-09" db="EMBL/GenBank/DDBJ databases">
        <title>Paenibacillus sp. strain PR3 16S rRNA gene Genome sequencing and assembly.</title>
        <authorList>
            <person name="Kim J."/>
        </authorList>
    </citation>
    <scope>NUCLEOTIDE SEQUENCE [LARGE SCALE GENOMIC DNA]</scope>
    <source>
        <strain evidence="1 2">PR3</strain>
    </source>
</reference>
<organism evidence="1 2">
    <name type="scientific">Paenibacillus terricola</name>
    <dbReference type="NCBI Taxonomy" id="2763503"/>
    <lineage>
        <taxon>Bacteria</taxon>
        <taxon>Bacillati</taxon>
        <taxon>Bacillota</taxon>
        <taxon>Bacilli</taxon>
        <taxon>Bacillales</taxon>
        <taxon>Paenibacillaceae</taxon>
        <taxon>Paenibacillus</taxon>
    </lineage>
</organism>
<proteinExistence type="predicted"/>
<gene>
    <name evidence="1" type="ORF">H8B09_06245</name>
</gene>
<comment type="caution">
    <text evidence="1">The sequence shown here is derived from an EMBL/GenBank/DDBJ whole genome shotgun (WGS) entry which is preliminary data.</text>
</comment>
<accession>A0ABR8MW22</accession>
<keyword evidence="2" id="KW-1185">Reference proteome</keyword>
<evidence type="ECO:0000313" key="1">
    <source>
        <dbReference type="EMBL" id="MBD3918349.1"/>
    </source>
</evidence>
<name>A0ABR8MW22_9BACL</name>
<sequence length="119" mass="14083">MKLKGTWTEQTYREQLIASKTRLFNDRDMRRFLSVIRETFPEMKTAYILYWIPEQGEDIITFLIDTHSIIDIELDRYDERIAPIMSVIPIENWSKGLSKTNQIKLAVAMELAKKDLESK</sequence>